<keyword evidence="3" id="KW-1185">Reference proteome</keyword>
<comment type="caution">
    <text evidence="2">The sequence shown here is derived from an EMBL/GenBank/DDBJ whole genome shotgun (WGS) entry which is preliminary data.</text>
</comment>
<reference evidence="2 3" key="1">
    <citation type="journal article" date="2014" name="ISME J.">
        <title>Candidatus Competibacter-lineage genomes retrieved from metagenomes reveal functional metabolic diversity.</title>
        <authorList>
            <person name="McIlroy S.J."/>
            <person name="Albertsen M."/>
            <person name="Andresen E.K."/>
            <person name="Saunders A.M."/>
            <person name="Kristiansen R."/>
            <person name="Stokholm-Bjerregaard M."/>
            <person name="Nielsen K.L."/>
            <person name="Nielsen P.H."/>
        </authorList>
    </citation>
    <scope>NUCLEOTIDE SEQUENCE [LARGE SCALE GENOMIC DNA]</scope>
    <source>
        <strain evidence="2 3">Run_B_J11</strain>
    </source>
</reference>
<dbReference type="CDD" id="cd09874">
    <property type="entry name" value="PIN_MT3492-like"/>
    <property type="match status" value="1"/>
</dbReference>
<dbReference type="InterPro" id="IPR029060">
    <property type="entry name" value="PIN-like_dom_sf"/>
</dbReference>
<feature type="domain" description="PIN" evidence="1">
    <location>
        <begin position="7"/>
        <end position="114"/>
    </location>
</feature>
<sequence length="138" mass="15574">MSNRRSYLDSNVLIAAWRGNASAKEWVRAVLDDPQRRFVVSDFVRLEVLPKSTFHRQTAEIAFMELLLDFAEQVPTTPALIQRAIRLASQYDLAPLDALHVSAATEAGVDELITLEKPDKPMCRQTEVRAVSLFQCSE</sequence>
<accession>A0A7U7J2P4</accession>
<proteinExistence type="predicted"/>
<dbReference type="Proteomes" id="UP000019184">
    <property type="component" value="Unassembled WGS sequence"/>
</dbReference>
<dbReference type="OrthoDB" id="5772197at2"/>
<dbReference type="EMBL" id="CBTK010000035">
    <property type="protein sequence ID" value="CDH43688.1"/>
    <property type="molecule type" value="Genomic_DNA"/>
</dbReference>
<dbReference type="Gene3D" id="3.40.50.1010">
    <property type="entry name" value="5'-nuclease"/>
    <property type="match status" value="1"/>
</dbReference>
<evidence type="ECO:0000259" key="1">
    <source>
        <dbReference type="Pfam" id="PF01850"/>
    </source>
</evidence>
<organism evidence="2 3">
    <name type="scientific">Candidatus Contendobacter odensis Run_B_J11</name>
    <dbReference type="NCBI Taxonomy" id="1400861"/>
    <lineage>
        <taxon>Bacteria</taxon>
        <taxon>Pseudomonadati</taxon>
        <taxon>Pseudomonadota</taxon>
        <taxon>Gammaproteobacteria</taxon>
        <taxon>Candidatus Competibacteraceae</taxon>
        <taxon>Candidatus Contendibacter</taxon>
    </lineage>
</organism>
<dbReference type="SUPFAM" id="SSF88723">
    <property type="entry name" value="PIN domain-like"/>
    <property type="match status" value="1"/>
</dbReference>
<evidence type="ECO:0000313" key="3">
    <source>
        <dbReference type="Proteomes" id="UP000019184"/>
    </source>
</evidence>
<gene>
    <name evidence="2" type="ORF">BN874_130013</name>
</gene>
<name>A0A7U7J2P4_9GAMM</name>
<protein>
    <recommendedName>
        <fullName evidence="1">PIN domain-containing protein</fullName>
    </recommendedName>
</protein>
<dbReference type="RefSeq" id="WP_034430759.1">
    <property type="nucleotide sequence ID" value="NZ_CBTK010000035.1"/>
</dbReference>
<dbReference type="AlphaFoldDB" id="A0A7U7J2P4"/>
<dbReference type="Pfam" id="PF01850">
    <property type="entry name" value="PIN"/>
    <property type="match status" value="1"/>
</dbReference>
<evidence type="ECO:0000313" key="2">
    <source>
        <dbReference type="EMBL" id="CDH43688.1"/>
    </source>
</evidence>
<dbReference type="InterPro" id="IPR002716">
    <property type="entry name" value="PIN_dom"/>
</dbReference>